<reference evidence="5" key="1">
    <citation type="submission" date="2022-07" db="EMBL/GenBank/DDBJ databases">
        <authorList>
            <person name="Li W.-J."/>
            <person name="Deng Q.-Q."/>
        </authorList>
    </citation>
    <scope>NUCLEOTIDE SEQUENCE</scope>
    <source>
        <strain evidence="5">SYSU M60031</strain>
    </source>
</reference>
<proteinExistence type="predicted"/>
<dbReference type="CDD" id="cd17551">
    <property type="entry name" value="REC_RpfG-like"/>
    <property type="match status" value="1"/>
</dbReference>
<comment type="caution">
    <text evidence="5">The sequence shown here is derived from an EMBL/GenBank/DDBJ whole genome shotgun (WGS) entry which is preliminary data.</text>
</comment>
<dbReference type="PROSITE" id="PS51832">
    <property type="entry name" value="HD_GYP"/>
    <property type="match status" value="1"/>
</dbReference>
<gene>
    <name evidence="5" type="ORF">NK662_05975</name>
</gene>
<dbReference type="SMART" id="SM00471">
    <property type="entry name" value="HDc"/>
    <property type="match status" value="1"/>
</dbReference>
<dbReference type="InterPro" id="IPR011006">
    <property type="entry name" value="CheY-like_superfamily"/>
</dbReference>
<dbReference type="AlphaFoldDB" id="A0AA41X3P1"/>
<accession>A0AA41X3P1</accession>
<dbReference type="InterPro" id="IPR037522">
    <property type="entry name" value="HD_GYP_dom"/>
</dbReference>
<dbReference type="SMART" id="SM00448">
    <property type="entry name" value="REC"/>
    <property type="match status" value="1"/>
</dbReference>
<name>A0AA41X3P1_9BACI</name>
<evidence type="ECO:0000256" key="1">
    <source>
        <dbReference type="PROSITE-ProRule" id="PRU00169"/>
    </source>
</evidence>
<protein>
    <submittedName>
        <fullName evidence="5">Response regulator</fullName>
    </submittedName>
</protein>
<evidence type="ECO:0000313" key="6">
    <source>
        <dbReference type="Proteomes" id="UP001156102"/>
    </source>
</evidence>
<dbReference type="EMBL" id="JANCLT010000002">
    <property type="protein sequence ID" value="MCP8968087.1"/>
    <property type="molecule type" value="Genomic_DNA"/>
</dbReference>
<dbReference type="Gene3D" id="1.10.3210.10">
    <property type="entry name" value="Hypothetical protein af1432"/>
    <property type="match status" value="1"/>
</dbReference>
<dbReference type="InterPro" id="IPR003607">
    <property type="entry name" value="HD/PDEase_dom"/>
</dbReference>
<feature type="modified residue" description="4-aspartylphosphate" evidence="1">
    <location>
        <position position="64"/>
    </location>
</feature>
<dbReference type="Pfam" id="PF00072">
    <property type="entry name" value="Response_reg"/>
    <property type="match status" value="1"/>
</dbReference>
<dbReference type="PANTHER" id="PTHR45228:SF1">
    <property type="entry name" value="CYCLIC DI-GMP PHOSPHODIESTERASE TM_0186"/>
    <property type="match status" value="1"/>
</dbReference>
<dbReference type="Gene3D" id="3.40.50.2300">
    <property type="match status" value="1"/>
</dbReference>
<dbReference type="GO" id="GO:0000160">
    <property type="term" value="P:phosphorelay signal transduction system"/>
    <property type="evidence" value="ECO:0007669"/>
    <property type="project" value="InterPro"/>
</dbReference>
<dbReference type="PROSITE" id="PS50110">
    <property type="entry name" value="RESPONSE_REGULATORY"/>
    <property type="match status" value="1"/>
</dbReference>
<evidence type="ECO:0000259" key="3">
    <source>
        <dbReference type="PROSITE" id="PS50110"/>
    </source>
</evidence>
<evidence type="ECO:0000313" key="5">
    <source>
        <dbReference type="EMBL" id="MCP8968087.1"/>
    </source>
</evidence>
<evidence type="ECO:0000259" key="4">
    <source>
        <dbReference type="PROSITE" id="PS51832"/>
    </source>
</evidence>
<sequence>MFLSNKVKQLQHLKILILDDNGSNVRILERMLQMAGYQQIHGMTDSREILHVYESYKPDLLLLDLSMPYMDGFEVMQLLRETIEEADYFPILIITAHSDQESRLRALELGARDFIGKPFNQSELLMRVGNLLELRQLYVELRKNNEELEQKVAEQTALWKETQMELVQRLGHVIEFRDEDTGFHIARMSHYSAALGRAAGLNEKAVELLLHASTLHDIGKIAIPDHILLKPGKLDPEEMEEMRAHALIGADMLKDSTTEMIQMAYTIALSHHEKWDGTGYPYGLKGEDIPLVARIVAVCDVYDALTSERPYKSAWSDEDALACILADSGKHFDPQLVEIFLRIFPEIQEIQRNYSTVEVVHQ</sequence>
<dbReference type="SUPFAM" id="SSF52172">
    <property type="entry name" value="CheY-like"/>
    <property type="match status" value="1"/>
</dbReference>
<dbReference type="InterPro" id="IPR001789">
    <property type="entry name" value="Sig_transdc_resp-reg_receiver"/>
</dbReference>
<dbReference type="PANTHER" id="PTHR45228">
    <property type="entry name" value="CYCLIC DI-GMP PHOSPHODIESTERASE TM_0186-RELATED"/>
    <property type="match status" value="1"/>
</dbReference>
<organism evidence="5 6">
    <name type="scientific">Ectobacillus ponti</name>
    <dbReference type="NCBI Taxonomy" id="2961894"/>
    <lineage>
        <taxon>Bacteria</taxon>
        <taxon>Bacillati</taxon>
        <taxon>Bacillota</taxon>
        <taxon>Bacilli</taxon>
        <taxon>Bacillales</taxon>
        <taxon>Bacillaceae</taxon>
        <taxon>Ectobacillus</taxon>
    </lineage>
</organism>
<keyword evidence="1" id="KW-0597">Phosphoprotein</keyword>
<keyword evidence="2" id="KW-0175">Coiled coil</keyword>
<dbReference type="SUPFAM" id="SSF109604">
    <property type="entry name" value="HD-domain/PDEase-like"/>
    <property type="match status" value="1"/>
</dbReference>
<dbReference type="RefSeq" id="WP_254757987.1">
    <property type="nucleotide sequence ID" value="NZ_JANCLT010000002.1"/>
</dbReference>
<dbReference type="CDD" id="cd00077">
    <property type="entry name" value="HDc"/>
    <property type="match status" value="1"/>
</dbReference>
<feature type="domain" description="HD-GYP" evidence="4">
    <location>
        <begin position="159"/>
        <end position="356"/>
    </location>
</feature>
<evidence type="ECO:0000256" key="2">
    <source>
        <dbReference type="SAM" id="Coils"/>
    </source>
</evidence>
<feature type="coiled-coil region" evidence="2">
    <location>
        <begin position="131"/>
        <end position="165"/>
    </location>
</feature>
<keyword evidence="6" id="KW-1185">Reference proteome</keyword>
<dbReference type="InterPro" id="IPR052020">
    <property type="entry name" value="Cyclic_di-GMP/3'3'-cGAMP_PDE"/>
</dbReference>
<dbReference type="Proteomes" id="UP001156102">
    <property type="component" value="Unassembled WGS sequence"/>
</dbReference>
<feature type="domain" description="Response regulatory" evidence="3">
    <location>
        <begin position="14"/>
        <end position="132"/>
    </location>
</feature>
<dbReference type="Pfam" id="PF13487">
    <property type="entry name" value="HD_5"/>
    <property type="match status" value="1"/>
</dbReference>